<accession>A0ABU6K8V0</accession>
<dbReference type="InterPro" id="IPR037522">
    <property type="entry name" value="HD_GYP_dom"/>
</dbReference>
<dbReference type="Proteomes" id="UP001331561">
    <property type="component" value="Unassembled WGS sequence"/>
</dbReference>
<dbReference type="Pfam" id="PF13487">
    <property type="entry name" value="HD_5"/>
    <property type="match status" value="1"/>
</dbReference>
<dbReference type="RefSeq" id="WP_327600997.1">
    <property type="nucleotide sequence ID" value="NZ_JAYXHS010000004.1"/>
</dbReference>
<dbReference type="SUPFAM" id="SSF109604">
    <property type="entry name" value="HD-domain/PDEase-like"/>
    <property type="match status" value="1"/>
</dbReference>
<evidence type="ECO:0000313" key="2">
    <source>
        <dbReference type="EMBL" id="MEC5388026.1"/>
    </source>
</evidence>
<dbReference type="PANTHER" id="PTHR43155:SF2">
    <property type="entry name" value="CYCLIC DI-GMP PHOSPHODIESTERASE PA4108"/>
    <property type="match status" value="1"/>
</dbReference>
<comment type="caution">
    <text evidence="2">The sequence shown here is derived from an EMBL/GenBank/DDBJ whole genome shotgun (WGS) entry which is preliminary data.</text>
</comment>
<dbReference type="Gene3D" id="1.10.3210.10">
    <property type="entry name" value="Hypothetical protein af1432"/>
    <property type="match status" value="1"/>
</dbReference>
<name>A0ABU6K8V0_9RHOO</name>
<dbReference type="PANTHER" id="PTHR43155">
    <property type="entry name" value="CYCLIC DI-GMP PHOSPHODIESTERASE PA4108-RELATED"/>
    <property type="match status" value="1"/>
</dbReference>
<gene>
    <name evidence="2" type="ORF">VVD49_20000</name>
</gene>
<evidence type="ECO:0000313" key="3">
    <source>
        <dbReference type="Proteomes" id="UP001331561"/>
    </source>
</evidence>
<dbReference type="EMBL" id="JAYXHS010000004">
    <property type="protein sequence ID" value="MEC5388026.1"/>
    <property type="molecule type" value="Genomic_DNA"/>
</dbReference>
<keyword evidence="3" id="KW-1185">Reference proteome</keyword>
<dbReference type="InterPro" id="IPR003607">
    <property type="entry name" value="HD/PDEase_dom"/>
</dbReference>
<feature type="domain" description="HD-GYP" evidence="1">
    <location>
        <begin position="112"/>
        <end position="306"/>
    </location>
</feature>
<proteinExistence type="predicted"/>
<dbReference type="CDD" id="cd00077">
    <property type="entry name" value="HDc"/>
    <property type="match status" value="1"/>
</dbReference>
<protein>
    <submittedName>
        <fullName evidence="2">HD domain-containing phosphohydrolase</fullName>
    </submittedName>
</protein>
<sequence length="373" mass="41717">MADFHRLSSAQLHLNEALPWDVYDVSGQLLLRKGYVIQRTEQIERLLERGMFVPAEIYKAYLGFDPNSLRQTYDPLSIWQAVQVGVGALMKEPPRDGSFTTGLQVFARQVMELCERSPDLAIAAILLKEYKRYPIAHGLHVAVLGELVARRGDFDEASRMSLCCAALTQNIAIVELQQLLAHQKTPLTAEQRARIDAHPEEGCRILMAAGVTDQEWLRSILEHHENEEGTGYPRKIKSPSLLASLIHTCDVYAAMLSQRAYRKPLLSAEAAKQMYVGMGQGKENPFPGLLIKEVGMYPPGSLVKLANGEVGVVYKRGPQANTPVVATLINAKGLQQMDPVKRDTTIDSFKIVSVMPPMMLQVNFEQIWRPRKD</sequence>
<evidence type="ECO:0000259" key="1">
    <source>
        <dbReference type="PROSITE" id="PS51832"/>
    </source>
</evidence>
<dbReference type="PROSITE" id="PS51832">
    <property type="entry name" value="HD_GYP"/>
    <property type="match status" value="1"/>
</dbReference>
<reference evidence="2 3" key="1">
    <citation type="submission" date="2024-01" db="EMBL/GenBank/DDBJ databases">
        <title>Uliginosibacterium soil sp. nov.</title>
        <authorList>
            <person name="Lv Y."/>
        </authorList>
    </citation>
    <scope>NUCLEOTIDE SEQUENCE [LARGE SCALE GENOMIC DNA]</scope>
    <source>
        <strain evidence="2 3">H3</strain>
    </source>
</reference>
<organism evidence="2 3">
    <name type="scientific">Uliginosibacterium silvisoli</name>
    <dbReference type="NCBI Taxonomy" id="3114758"/>
    <lineage>
        <taxon>Bacteria</taxon>
        <taxon>Pseudomonadati</taxon>
        <taxon>Pseudomonadota</taxon>
        <taxon>Betaproteobacteria</taxon>
        <taxon>Rhodocyclales</taxon>
        <taxon>Zoogloeaceae</taxon>
        <taxon>Uliginosibacterium</taxon>
    </lineage>
</organism>